<dbReference type="HOGENOM" id="CLU_3276487_0_0_9"/>
<keyword evidence="1" id="KW-0812">Transmembrane</keyword>
<dbReference type="EMBL" id="AECV01000017">
    <property type="protein sequence ID" value="EFW29667.1"/>
    <property type="molecule type" value="Genomic_DNA"/>
</dbReference>
<organism evidence="2 3">
    <name type="scientific">Selenomonas artemidis F0399</name>
    <dbReference type="NCBI Taxonomy" id="749551"/>
    <lineage>
        <taxon>Bacteria</taxon>
        <taxon>Bacillati</taxon>
        <taxon>Bacillota</taxon>
        <taxon>Negativicutes</taxon>
        <taxon>Selenomonadales</taxon>
        <taxon>Selenomonadaceae</taxon>
        <taxon>Selenomonas</taxon>
    </lineage>
</organism>
<proteinExistence type="predicted"/>
<keyword evidence="1" id="KW-1133">Transmembrane helix</keyword>
<accession>E7N2A4</accession>
<evidence type="ECO:0000313" key="3">
    <source>
        <dbReference type="Proteomes" id="UP000004633"/>
    </source>
</evidence>
<name>E7N2A4_9FIRM</name>
<dbReference type="STRING" id="749551.HMPREF9555_01115"/>
<keyword evidence="3" id="KW-1185">Reference proteome</keyword>
<comment type="caution">
    <text evidence="2">The sequence shown here is derived from an EMBL/GenBank/DDBJ whole genome shotgun (WGS) entry which is preliminary data.</text>
</comment>
<reference evidence="2 3" key="1">
    <citation type="submission" date="2010-08" db="EMBL/GenBank/DDBJ databases">
        <authorList>
            <person name="Weinstock G."/>
            <person name="Sodergren E."/>
            <person name="Clifton S."/>
            <person name="Fulton L."/>
            <person name="Fulton B."/>
            <person name="Courtney L."/>
            <person name="Fronick C."/>
            <person name="Harrison M."/>
            <person name="Strong C."/>
            <person name="Farmer C."/>
            <person name="Delahaunty K."/>
            <person name="Markovic C."/>
            <person name="Hall O."/>
            <person name="Minx P."/>
            <person name="Tomlinson C."/>
            <person name="Mitreva M."/>
            <person name="Hou S."/>
            <person name="Chen J."/>
            <person name="Wollam A."/>
            <person name="Pepin K.H."/>
            <person name="Johnson M."/>
            <person name="Bhonagiri V."/>
            <person name="Zhang X."/>
            <person name="Suruliraj S."/>
            <person name="Warren W."/>
            <person name="Chinwalla A."/>
            <person name="Mardis E.R."/>
            <person name="Wilson R.K."/>
        </authorList>
    </citation>
    <scope>NUCLEOTIDE SEQUENCE [LARGE SCALE GENOMIC DNA]</scope>
    <source>
        <strain evidence="2 3">F0399</strain>
    </source>
</reference>
<protein>
    <submittedName>
        <fullName evidence="2">Uncharacterized protein</fullName>
    </submittedName>
</protein>
<evidence type="ECO:0000256" key="1">
    <source>
        <dbReference type="SAM" id="Phobius"/>
    </source>
</evidence>
<sequence>MFEQNLYTKVRFILLIYHVYLFLCSSTVIEYQSGIELSSPN</sequence>
<feature type="transmembrane region" description="Helical" evidence="1">
    <location>
        <begin position="12"/>
        <end position="31"/>
    </location>
</feature>
<gene>
    <name evidence="2" type="ORF">HMPREF9555_01115</name>
</gene>
<dbReference type="Proteomes" id="UP000004633">
    <property type="component" value="Unassembled WGS sequence"/>
</dbReference>
<evidence type="ECO:0000313" key="2">
    <source>
        <dbReference type="EMBL" id="EFW29667.1"/>
    </source>
</evidence>
<dbReference type="AlphaFoldDB" id="E7N2A4"/>
<keyword evidence="1" id="KW-0472">Membrane</keyword>